<name>A0ABM3PKM9_ACIJB</name>
<dbReference type="PANTHER" id="PTHR16035">
    <property type="entry name" value="PROTEIN FAM90A1"/>
    <property type="match status" value="1"/>
</dbReference>
<accession>A0ABM3PKM9</accession>
<dbReference type="RefSeq" id="XP_053072226.1">
    <property type="nucleotide sequence ID" value="XM_053216251.1"/>
</dbReference>
<dbReference type="Proteomes" id="UP001652583">
    <property type="component" value="Chromosome B1"/>
</dbReference>
<dbReference type="PANTHER" id="PTHR16035:SF14">
    <property type="entry name" value="FAMILY WITH SEQUENCE SIMILARITY 90 MEMBER A11, PSEUDOGENE-RELATED"/>
    <property type="match status" value="1"/>
</dbReference>
<feature type="compositionally biased region" description="Basic and acidic residues" evidence="2">
    <location>
        <begin position="76"/>
        <end position="91"/>
    </location>
</feature>
<protein>
    <recommendedName>
        <fullName evidence="3">Zinc knuckle domain-containing protein</fullName>
    </recommendedName>
</protein>
<gene>
    <name evidence="6" type="primary">LOC128314308</name>
    <name evidence="5" type="synonym">LOC128314307</name>
</gene>
<reference evidence="5 6" key="1">
    <citation type="submission" date="2025-05" db="UniProtKB">
        <authorList>
            <consortium name="RefSeq"/>
        </authorList>
    </citation>
    <scope>IDENTIFICATION</scope>
    <source>
        <tissue evidence="5 6">Blood</tissue>
    </source>
</reference>
<dbReference type="RefSeq" id="XP_053072225.1">
    <property type="nucleotide sequence ID" value="XM_053216250.1"/>
</dbReference>
<evidence type="ECO:0000313" key="6">
    <source>
        <dbReference type="RefSeq" id="XP_053072226.1"/>
    </source>
</evidence>
<feature type="domain" description="Zinc knuckle" evidence="3">
    <location>
        <begin position="40"/>
        <end position="80"/>
    </location>
</feature>
<evidence type="ECO:0000256" key="1">
    <source>
        <dbReference type="ARBA" id="ARBA00007943"/>
    </source>
</evidence>
<dbReference type="GeneID" id="128314308"/>
<organism evidence="4 6">
    <name type="scientific">Acinonyx jubatus</name>
    <name type="common">Cheetah</name>
    <dbReference type="NCBI Taxonomy" id="32536"/>
    <lineage>
        <taxon>Eukaryota</taxon>
        <taxon>Metazoa</taxon>
        <taxon>Chordata</taxon>
        <taxon>Craniata</taxon>
        <taxon>Vertebrata</taxon>
        <taxon>Euteleostomi</taxon>
        <taxon>Mammalia</taxon>
        <taxon>Eutheria</taxon>
        <taxon>Laurasiatheria</taxon>
        <taxon>Carnivora</taxon>
        <taxon>Feliformia</taxon>
        <taxon>Felidae</taxon>
        <taxon>Felinae</taxon>
        <taxon>Acinonyx</taxon>
    </lineage>
</organism>
<dbReference type="InterPro" id="IPR041670">
    <property type="entry name" value="Znf-CCHC_6"/>
</dbReference>
<evidence type="ECO:0000259" key="3">
    <source>
        <dbReference type="Pfam" id="PF15288"/>
    </source>
</evidence>
<evidence type="ECO:0000256" key="2">
    <source>
        <dbReference type="SAM" id="MobiDB-lite"/>
    </source>
</evidence>
<dbReference type="InterPro" id="IPR039213">
    <property type="entry name" value="FAM90"/>
</dbReference>
<feature type="region of interest" description="Disordered" evidence="2">
    <location>
        <begin position="1"/>
        <end position="40"/>
    </location>
</feature>
<feature type="region of interest" description="Disordered" evidence="2">
    <location>
        <begin position="73"/>
        <end position="107"/>
    </location>
</feature>
<proteinExistence type="inferred from homology"/>
<comment type="similarity">
    <text evidence="1">Belongs to the FAM90 family.</text>
</comment>
<evidence type="ECO:0000313" key="5">
    <source>
        <dbReference type="RefSeq" id="XP_053072225.1"/>
    </source>
</evidence>
<dbReference type="Pfam" id="PF15288">
    <property type="entry name" value="zf-CCHC_6"/>
    <property type="match status" value="1"/>
</dbReference>
<evidence type="ECO:0000313" key="4">
    <source>
        <dbReference type="Proteomes" id="UP001652583"/>
    </source>
</evidence>
<sequence length="107" mass="12074">MAGGHTQHAPSRPLKAPNGKRQRRAPMAPRVPRLEDEDPRLKCKDCGAFGHNASSTRCPMKRWDGCLAPQAFVPRKPKENVEPRQQQDQHKPGPFNQAARDMEEGQR</sequence>
<keyword evidence="4" id="KW-1185">Reference proteome</keyword>